<dbReference type="InterPro" id="IPR010582">
    <property type="entry name" value="Catalase_immune_responsive"/>
</dbReference>
<dbReference type="Pfam" id="PF06628">
    <property type="entry name" value="Catalase-rel"/>
    <property type="match status" value="1"/>
</dbReference>
<dbReference type="SMART" id="SM01060">
    <property type="entry name" value="Catalase"/>
    <property type="match status" value="1"/>
</dbReference>
<dbReference type="PROSITE" id="PS51402">
    <property type="entry name" value="CATALASE_3"/>
    <property type="match status" value="1"/>
</dbReference>
<proteinExistence type="predicted"/>
<accession>A0ABP0VNX2</accession>
<keyword evidence="2" id="KW-1185">Reference proteome</keyword>
<protein>
    <submittedName>
        <fullName evidence="1">Uncharacterized protein</fullName>
    </submittedName>
</protein>
<evidence type="ECO:0000313" key="1">
    <source>
        <dbReference type="EMBL" id="CAK9256149.1"/>
    </source>
</evidence>
<reference evidence="1 2" key="1">
    <citation type="submission" date="2024-02" db="EMBL/GenBank/DDBJ databases">
        <authorList>
            <consortium name="ELIXIR-Norway"/>
            <consortium name="Elixir Norway"/>
        </authorList>
    </citation>
    <scope>NUCLEOTIDE SEQUENCE [LARGE SCALE GENOMIC DNA]</scope>
</reference>
<organism evidence="1 2">
    <name type="scientific">Sphagnum jensenii</name>
    <dbReference type="NCBI Taxonomy" id="128206"/>
    <lineage>
        <taxon>Eukaryota</taxon>
        <taxon>Viridiplantae</taxon>
        <taxon>Streptophyta</taxon>
        <taxon>Embryophyta</taxon>
        <taxon>Bryophyta</taxon>
        <taxon>Sphagnophytina</taxon>
        <taxon>Sphagnopsida</taxon>
        <taxon>Sphagnales</taxon>
        <taxon>Sphagnaceae</taxon>
        <taxon>Sphagnum</taxon>
    </lineage>
</organism>
<evidence type="ECO:0000313" key="2">
    <source>
        <dbReference type="Proteomes" id="UP001497444"/>
    </source>
</evidence>
<sequence length="665" mass="73445">MAPVAAAASLVFSCSSSTTVSVSSLLFNNPLHFANSTSPLFSYPSSQMHTLVVTAPTSAAPAAPPPTTKAISRLSVGDTRLATNPPRNLNCTSSSSNSSASSSSSSSNSSNLRSSSSFTGNKLVVKSTFPATIAAPPAGFVAGCVRAMSLFGGDSNGKSSSQNEEIRRGSSGEPLYTTLAGHPVTDDNNSLTVGEGGTLLFEDLHLLEKLAHFNRERVPERVVHAKGAGAHGYFEVTKDVSDLCKAKFLSEVGKKTEVFGRWSTVTGESGYADTARDPRGFSIKFYTEEGNWDMVGNNTPVFFIRDGIKFPDLIHSQKRNPQTHMKDPNAFWDFLSLVPESLHQVLITFSPRGVPDGHRHMHGYGSHTYKWVNSEGKAHWVKFHFLTDQGIKNLTHEQSVEIAGINPDYSTEDLFQNIQKGNYPSWTFKVQVMPLEDAPKYRFDPFDLTKVWSHKDYPLREVGKLVFNRNPTNYFAEVEQVAFSPAHMVAGIEASPDRVLQSRLFAYDDAARYRAGGNYLQIPINQCPFAKVQTYARDGFMTVNNNGGSKPNYYPNSFEDLPRPDPHTPDVHPYKLEGGVVGRYPPRKWVEQDDYEQPRALWQGMSAEDQEMTVKNIAGHIQGAKEFIIKRQIAVFRKCDESLASKVEEALDMKKKSPEPYTMVA</sequence>
<gene>
    <name evidence="1" type="ORF">CSSPJE1EN1_LOCUS1627</name>
</gene>
<dbReference type="InterPro" id="IPR024708">
    <property type="entry name" value="Catalase_AS"/>
</dbReference>
<dbReference type="EMBL" id="OZ020096">
    <property type="protein sequence ID" value="CAK9256149.1"/>
    <property type="molecule type" value="Genomic_DNA"/>
</dbReference>
<dbReference type="PRINTS" id="PR00067">
    <property type="entry name" value="CATALASE"/>
</dbReference>
<dbReference type="PANTHER" id="PTHR11465">
    <property type="entry name" value="CATALASE"/>
    <property type="match status" value="1"/>
</dbReference>
<dbReference type="Pfam" id="PF00199">
    <property type="entry name" value="Catalase"/>
    <property type="match status" value="1"/>
</dbReference>
<dbReference type="InterPro" id="IPR018028">
    <property type="entry name" value="Catalase"/>
</dbReference>
<dbReference type="InterPro" id="IPR040333">
    <property type="entry name" value="Catalase_3"/>
</dbReference>
<dbReference type="CDD" id="cd08156">
    <property type="entry name" value="catalase_clade_3"/>
    <property type="match status" value="1"/>
</dbReference>
<dbReference type="PANTHER" id="PTHR11465:SF9">
    <property type="entry name" value="CATALASE"/>
    <property type="match status" value="1"/>
</dbReference>
<dbReference type="InterPro" id="IPR020835">
    <property type="entry name" value="Catalase_sf"/>
</dbReference>
<dbReference type="InterPro" id="IPR011614">
    <property type="entry name" value="Catalase_core"/>
</dbReference>
<dbReference type="Gene3D" id="2.40.180.10">
    <property type="entry name" value="Catalase core domain"/>
    <property type="match status" value="1"/>
</dbReference>
<dbReference type="Proteomes" id="UP001497444">
    <property type="component" value="Chromosome 1"/>
</dbReference>
<dbReference type="SUPFAM" id="SSF56634">
    <property type="entry name" value="Heme-dependent catalase-like"/>
    <property type="match status" value="1"/>
</dbReference>
<name>A0ABP0VNX2_9BRYO</name>
<dbReference type="PROSITE" id="PS00438">
    <property type="entry name" value="CATALASE_2"/>
    <property type="match status" value="1"/>
</dbReference>